<dbReference type="Pfam" id="PF00008">
    <property type="entry name" value="EGF"/>
    <property type="match status" value="3"/>
</dbReference>
<dbReference type="InterPro" id="IPR001881">
    <property type="entry name" value="EGF-like_Ca-bd_dom"/>
</dbReference>
<dbReference type="PROSITE" id="PS50026">
    <property type="entry name" value="EGF_3"/>
    <property type="match status" value="4"/>
</dbReference>
<dbReference type="Pfam" id="PF02210">
    <property type="entry name" value="Laminin_G_2"/>
    <property type="match status" value="1"/>
</dbReference>
<keyword evidence="4" id="KW-0106">Calcium</keyword>
<keyword evidence="6" id="KW-0325">Glycoprotein</keyword>
<feature type="signal peptide" evidence="8">
    <location>
        <begin position="1"/>
        <end position="21"/>
    </location>
</feature>
<dbReference type="HOGENOM" id="CLU_006496_1_0_1"/>
<keyword evidence="12" id="KW-1185">Reference proteome</keyword>
<sequence>EGNCFISVIKLLLHFSCRLYSRCFCSPGWTGVDCAQDVNECDSGPCLNGFSCTCSPFFTVLCDLDVNECEVSPCLHEGICINTPGGFKCICRPGYTGLLCEVNINECLSSPCYNGGRCIDGPNQYHCCCPPGFMGDFCEVDVNECCSAPLCHNGGQCKATGADSFICTCPSLWTGSLCNQSVSCVNNNCRHGSICAPATMLSYRCICLLGWGGTHCDTRMSTDIFRFVGNSHIKYKDQRFNTRNLKFTQVSFSVYASSSDGLIVWLGMAEQEDDDYLAVGLEEGNLKIAVNLGERLTLPITLKNHSFCCRKWHNVSLNLNRTVIQAFLNNEEILFEDLDPFERYVALNSGGVAYFGGFEFYKNVSVVTSGIFSKGFEGNIRNVFLFGDGNPVLFHKNSEGFNIFEGTE</sequence>
<reference evidence="12" key="2">
    <citation type="journal article" date="2013" name="Nat. Genet.">
        <title>The genome of the platyfish, Xiphophorus maculatus, provides insights into evolutionary adaptation and several complex traits.</title>
        <authorList>
            <person name="Schartl M."/>
            <person name="Walter R.B."/>
            <person name="Shen Y."/>
            <person name="Garcia T."/>
            <person name="Catchen J."/>
            <person name="Amores A."/>
            <person name="Braasch I."/>
            <person name="Chalopin D."/>
            <person name="Volff J.N."/>
            <person name="Lesch K.P."/>
            <person name="Bisazza A."/>
            <person name="Minx P."/>
            <person name="Hillier L."/>
            <person name="Wilson R.K."/>
            <person name="Fuerstenberg S."/>
            <person name="Boore J."/>
            <person name="Searle S."/>
            <person name="Postlethwait J.H."/>
            <person name="Warren W.C."/>
        </authorList>
    </citation>
    <scope>NUCLEOTIDE SEQUENCE [LARGE SCALE GENOMIC DNA]</scope>
    <source>
        <strain evidence="12">JP 163 A</strain>
    </source>
</reference>
<feature type="disulfide bond" evidence="7">
    <location>
        <begin position="207"/>
        <end position="216"/>
    </location>
</feature>
<dbReference type="InParanoid" id="M4B0G7"/>
<dbReference type="OMA" id="SAPLCHN"/>
<dbReference type="SMART" id="SM00282">
    <property type="entry name" value="LamG"/>
    <property type="match status" value="1"/>
</dbReference>
<feature type="disulfide bond" evidence="7">
    <location>
        <begin position="169"/>
        <end position="178"/>
    </location>
</feature>
<dbReference type="FunFam" id="2.10.25.10:FF:000508">
    <property type="entry name" value="Eyes shut homolog"/>
    <property type="match status" value="1"/>
</dbReference>
<evidence type="ECO:0000256" key="4">
    <source>
        <dbReference type="ARBA" id="ARBA00022837"/>
    </source>
</evidence>
<dbReference type="CDD" id="cd00054">
    <property type="entry name" value="EGF_CA"/>
    <property type="match status" value="3"/>
</dbReference>
<dbReference type="Gene3D" id="2.10.25.10">
    <property type="entry name" value="Laminin"/>
    <property type="match status" value="5"/>
</dbReference>
<evidence type="ECO:0000256" key="1">
    <source>
        <dbReference type="ARBA" id="ARBA00022536"/>
    </source>
</evidence>
<dbReference type="InterPro" id="IPR013320">
    <property type="entry name" value="ConA-like_dom_sf"/>
</dbReference>
<dbReference type="PANTHER" id="PTHR24049">
    <property type="entry name" value="CRUMBS FAMILY MEMBER"/>
    <property type="match status" value="1"/>
</dbReference>
<evidence type="ECO:0000313" key="12">
    <source>
        <dbReference type="Proteomes" id="UP000002852"/>
    </source>
</evidence>
<comment type="caution">
    <text evidence="7">Lacks conserved residue(s) required for the propagation of feature annotation.</text>
</comment>
<evidence type="ECO:0000256" key="2">
    <source>
        <dbReference type="ARBA" id="ARBA00022729"/>
    </source>
</evidence>
<evidence type="ECO:0000259" key="9">
    <source>
        <dbReference type="PROSITE" id="PS50025"/>
    </source>
</evidence>
<keyword evidence="1 7" id="KW-0245">EGF-like domain</keyword>
<dbReference type="SMART" id="SM00179">
    <property type="entry name" value="EGF_CA"/>
    <property type="match status" value="5"/>
</dbReference>
<feature type="domain" description="EGF-like" evidence="10">
    <location>
        <begin position="103"/>
        <end position="139"/>
    </location>
</feature>
<feature type="disulfide bond" evidence="7">
    <location>
        <begin position="129"/>
        <end position="138"/>
    </location>
</feature>
<dbReference type="Ensembl" id="ENSXMAT00000020240.2">
    <property type="protein sequence ID" value="ENSXMAP00000020212.2"/>
    <property type="gene ID" value="ENSXMAG00000020165.2"/>
</dbReference>
<dbReference type="PROSITE" id="PS00022">
    <property type="entry name" value="EGF_1"/>
    <property type="match status" value="4"/>
</dbReference>
<keyword evidence="5 7" id="KW-1015">Disulfide bond</keyword>
<dbReference type="SUPFAM" id="SSF49899">
    <property type="entry name" value="Concanavalin A-like lectins/glucanases"/>
    <property type="match status" value="1"/>
</dbReference>
<dbReference type="InterPro" id="IPR001791">
    <property type="entry name" value="Laminin_G"/>
</dbReference>
<feature type="domain" description="EGF-like" evidence="10">
    <location>
        <begin position="180"/>
        <end position="217"/>
    </location>
</feature>
<dbReference type="InterPro" id="IPR000152">
    <property type="entry name" value="EGF-type_Asp/Asn_hydroxyl_site"/>
</dbReference>
<evidence type="ECO:0008006" key="13">
    <source>
        <dbReference type="Google" id="ProtNLM"/>
    </source>
</evidence>
<dbReference type="SUPFAM" id="SSF57196">
    <property type="entry name" value="EGF/Laminin"/>
    <property type="match status" value="3"/>
</dbReference>
<dbReference type="FunFam" id="2.60.120.200:FF:000183">
    <property type="entry name" value="Protein eyes shut homolog"/>
    <property type="match status" value="1"/>
</dbReference>
<feature type="disulfide bond" evidence="7">
    <location>
        <begin position="91"/>
        <end position="100"/>
    </location>
</feature>
<feature type="domain" description="EGF-like" evidence="10">
    <location>
        <begin position="65"/>
        <end position="101"/>
    </location>
</feature>
<feature type="domain" description="Laminin G" evidence="9">
    <location>
        <begin position="222"/>
        <end position="408"/>
    </location>
</feature>
<dbReference type="SMART" id="SM00181">
    <property type="entry name" value="EGF"/>
    <property type="match status" value="5"/>
</dbReference>
<keyword evidence="3" id="KW-0677">Repeat</keyword>
<dbReference type="FunFam" id="2.10.25.10:FF:000125">
    <property type="entry name" value="Neurogenic locus notch protein-like"/>
    <property type="match status" value="1"/>
</dbReference>
<dbReference type="PROSITE" id="PS01186">
    <property type="entry name" value="EGF_2"/>
    <property type="match status" value="3"/>
</dbReference>
<organism evidence="11 12">
    <name type="scientific">Xiphophorus maculatus</name>
    <name type="common">Southern platyfish</name>
    <name type="synonym">Platypoecilus maculatus</name>
    <dbReference type="NCBI Taxonomy" id="8083"/>
    <lineage>
        <taxon>Eukaryota</taxon>
        <taxon>Metazoa</taxon>
        <taxon>Chordata</taxon>
        <taxon>Craniata</taxon>
        <taxon>Vertebrata</taxon>
        <taxon>Euteleostomi</taxon>
        <taxon>Actinopterygii</taxon>
        <taxon>Neopterygii</taxon>
        <taxon>Teleostei</taxon>
        <taxon>Neoteleostei</taxon>
        <taxon>Acanthomorphata</taxon>
        <taxon>Ovalentaria</taxon>
        <taxon>Atherinomorphae</taxon>
        <taxon>Cyprinodontiformes</taxon>
        <taxon>Poeciliidae</taxon>
        <taxon>Poeciliinae</taxon>
        <taxon>Xiphophorus</taxon>
    </lineage>
</organism>
<dbReference type="PROSITE" id="PS00010">
    <property type="entry name" value="ASX_HYDROXYL"/>
    <property type="match status" value="2"/>
</dbReference>
<dbReference type="AlphaFoldDB" id="M4B0G7"/>
<dbReference type="CDD" id="cd00110">
    <property type="entry name" value="LamG"/>
    <property type="match status" value="1"/>
</dbReference>
<evidence type="ECO:0000256" key="8">
    <source>
        <dbReference type="SAM" id="SignalP"/>
    </source>
</evidence>
<dbReference type="InterPro" id="IPR000742">
    <property type="entry name" value="EGF"/>
</dbReference>
<dbReference type="PROSITE" id="PS01187">
    <property type="entry name" value="EGF_CA"/>
    <property type="match status" value="1"/>
</dbReference>
<dbReference type="GeneTree" id="ENSGT00940000169924"/>
<protein>
    <recommendedName>
        <fullName evidence="13">Crumbs cell polarity complex component 2b</fullName>
    </recommendedName>
</protein>
<dbReference type="FunFam" id="2.10.25.10:FF:000004">
    <property type="entry name" value="Neurogenic locus notch 1"/>
    <property type="match status" value="1"/>
</dbReference>
<keyword evidence="2 8" id="KW-0732">Signal</keyword>
<dbReference type="PROSITE" id="PS50025">
    <property type="entry name" value="LAM_G_DOMAIN"/>
    <property type="match status" value="1"/>
</dbReference>
<dbReference type="PRINTS" id="PR00010">
    <property type="entry name" value="EGFBLOOD"/>
</dbReference>
<evidence type="ECO:0000256" key="5">
    <source>
        <dbReference type="ARBA" id="ARBA00023157"/>
    </source>
</evidence>
<reference evidence="12" key="1">
    <citation type="submission" date="2012-01" db="EMBL/GenBank/DDBJ databases">
        <authorList>
            <person name="Walter R."/>
            <person name="Schartl M."/>
            <person name="Warren W."/>
        </authorList>
    </citation>
    <scope>NUCLEOTIDE SEQUENCE [LARGE SCALE GENOMIC DNA]</scope>
    <source>
        <strain evidence="12">JP 163 A</strain>
    </source>
</reference>
<proteinExistence type="predicted"/>
<evidence type="ECO:0000256" key="3">
    <source>
        <dbReference type="ARBA" id="ARBA00022737"/>
    </source>
</evidence>
<dbReference type="InterPro" id="IPR018097">
    <property type="entry name" value="EGF_Ca-bd_CS"/>
</dbReference>
<accession>M4B0G7</accession>
<dbReference type="STRING" id="8083.ENSXMAP00000020212"/>
<dbReference type="eggNOG" id="KOG3509">
    <property type="taxonomic scope" value="Eukaryota"/>
</dbReference>
<dbReference type="Gene3D" id="2.60.120.200">
    <property type="match status" value="1"/>
</dbReference>
<evidence type="ECO:0000256" key="7">
    <source>
        <dbReference type="PROSITE-ProRule" id="PRU00076"/>
    </source>
</evidence>
<dbReference type="GO" id="GO:0005509">
    <property type="term" value="F:calcium ion binding"/>
    <property type="evidence" value="ECO:0007669"/>
    <property type="project" value="InterPro"/>
</dbReference>
<dbReference type="Proteomes" id="UP000002852">
    <property type="component" value="Unassembled WGS sequence"/>
</dbReference>
<dbReference type="InterPro" id="IPR051022">
    <property type="entry name" value="Notch_Cell-Fate_Det"/>
</dbReference>
<dbReference type="GO" id="GO:0048589">
    <property type="term" value="P:developmental growth"/>
    <property type="evidence" value="ECO:0007669"/>
    <property type="project" value="UniProtKB-ARBA"/>
</dbReference>
<evidence type="ECO:0000259" key="10">
    <source>
        <dbReference type="PROSITE" id="PS50026"/>
    </source>
</evidence>
<evidence type="ECO:0000313" key="11">
    <source>
        <dbReference type="Ensembl" id="ENSXMAP00000020212.2"/>
    </source>
</evidence>
<feature type="chain" id="PRO_5017392453" description="Crumbs cell polarity complex component 2b" evidence="8">
    <location>
        <begin position="22"/>
        <end position="408"/>
    </location>
</feature>
<name>M4B0G7_XIPMA</name>
<reference evidence="11" key="3">
    <citation type="submission" date="2025-08" db="UniProtKB">
        <authorList>
            <consortium name="Ensembl"/>
        </authorList>
    </citation>
    <scope>IDENTIFICATION</scope>
    <source>
        <strain evidence="11">JP 163 A</strain>
    </source>
</reference>
<evidence type="ECO:0000256" key="6">
    <source>
        <dbReference type="ARBA" id="ARBA00023180"/>
    </source>
</evidence>
<reference evidence="11" key="4">
    <citation type="submission" date="2025-09" db="UniProtKB">
        <authorList>
            <consortium name="Ensembl"/>
        </authorList>
    </citation>
    <scope>IDENTIFICATION</scope>
    <source>
        <strain evidence="11">JP 163 A</strain>
    </source>
</reference>
<feature type="domain" description="EGF-like" evidence="10">
    <location>
        <begin position="141"/>
        <end position="179"/>
    </location>
</feature>